<evidence type="ECO:0000313" key="2">
    <source>
        <dbReference type="Proteomes" id="UP000284548"/>
    </source>
</evidence>
<sequence>MLGSCNSIFDMALYSLGKEVVEGIVVMKKIKYILCACLMMASMGMEAKSMKDLLVSMPDSVVPYLNHNLRLEFAELQEMGVKAEVKNLLGETSVMDTLTADFVQLRTSKSAILQVKKLPSANGDSLLCVVKTFAGVEKESELYLFNQDWQEQDASRIFDGKSLQQLASGLVAKPDTMSEAKFEELKGKIELKIVSALLLQHENSLVVRLALPFVSADDKKAINAIKVQRKYNWNGKTFKES</sequence>
<comment type="caution">
    <text evidence="1">The sequence shown here is derived from an EMBL/GenBank/DDBJ whole genome shotgun (WGS) entry which is preliminary data.</text>
</comment>
<accession>A0A414YEQ8</accession>
<dbReference type="InterPro" id="IPR021670">
    <property type="entry name" value="DUF3256"/>
</dbReference>
<name>A0A414YEQ8_9BACT</name>
<evidence type="ECO:0000313" key="1">
    <source>
        <dbReference type="EMBL" id="RHH84719.1"/>
    </source>
</evidence>
<gene>
    <name evidence="1" type="ORF">DW192_01710</name>
</gene>
<dbReference type="SUPFAM" id="SSF160925">
    <property type="entry name" value="PG1388-like"/>
    <property type="match status" value="1"/>
</dbReference>
<proteinExistence type="predicted"/>
<dbReference type="Proteomes" id="UP000284548">
    <property type="component" value="Unassembled WGS sequence"/>
</dbReference>
<organism evidence="1 2">
    <name type="scientific">Segatella copri</name>
    <dbReference type="NCBI Taxonomy" id="165179"/>
    <lineage>
        <taxon>Bacteria</taxon>
        <taxon>Pseudomonadati</taxon>
        <taxon>Bacteroidota</taxon>
        <taxon>Bacteroidia</taxon>
        <taxon>Bacteroidales</taxon>
        <taxon>Prevotellaceae</taxon>
        <taxon>Segatella</taxon>
    </lineage>
</organism>
<dbReference type="AlphaFoldDB" id="A0A414YEQ8"/>
<dbReference type="Pfam" id="PF11644">
    <property type="entry name" value="DUF3256"/>
    <property type="match status" value="1"/>
</dbReference>
<dbReference type="EMBL" id="QRKB01000002">
    <property type="protein sequence ID" value="RHH84719.1"/>
    <property type="molecule type" value="Genomic_DNA"/>
</dbReference>
<protein>
    <submittedName>
        <fullName evidence="1">DUF3256 family protein</fullName>
    </submittedName>
</protein>
<reference evidence="1 2" key="1">
    <citation type="submission" date="2018-08" db="EMBL/GenBank/DDBJ databases">
        <title>A genome reference for cultivated species of the human gut microbiota.</title>
        <authorList>
            <person name="Zou Y."/>
            <person name="Xue W."/>
            <person name="Luo G."/>
        </authorList>
    </citation>
    <scope>NUCLEOTIDE SEQUENCE [LARGE SCALE GENOMIC DNA]</scope>
    <source>
        <strain evidence="1 2">AM16-54</strain>
    </source>
</reference>